<evidence type="ECO:0000256" key="1">
    <source>
        <dbReference type="SAM" id="MobiDB-lite"/>
    </source>
</evidence>
<evidence type="ECO:0000313" key="3">
    <source>
        <dbReference type="Proteomes" id="UP000499080"/>
    </source>
</evidence>
<keyword evidence="3" id="KW-1185">Reference proteome</keyword>
<protein>
    <submittedName>
        <fullName evidence="2">Uncharacterized protein</fullName>
    </submittedName>
</protein>
<name>A0A4Y2SY82_ARAVE</name>
<comment type="caution">
    <text evidence="2">The sequence shown here is derived from an EMBL/GenBank/DDBJ whole genome shotgun (WGS) entry which is preliminary data.</text>
</comment>
<feature type="compositionally biased region" description="Pro residues" evidence="1">
    <location>
        <begin position="186"/>
        <end position="196"/>
    </location>
</feature>
<reference evidence="2 3" key="1">
    <citation type="journal article" date="2019" name="Sci. Rep.">
        <title>Orb-weaving spider Araneus ventricosus genome elucidates the spidroin gene catalogue.</title>
        <authorList>
            <person name="Kono N."/>
            <person name="Nakamura H."/>
            <person name="Ohtoshi R."/>
            <person name="Moran D.A.P."/>
            <person name="Shinohara A."/>
            <person name="Yoshida Y."/>
            <person name="Fujiwara M."/>
            <person name="Mori M."/>
            <person name="Tomita M."/>
            <person name="Arakawa K."/>
        </authorList>
    </citation>
    <scope>NUCLEOTIDE SEQUENCE [LARGE SCALE GENOMIC DNA]</scope>
</reference>
<accession>A0A4Y2SY82</accession>
<dbReference type="AlphaFoldDB" id="A0A4Y2SY82"/>
<organism evidence="2 3">
    <name type="scientific">Araneus ventricosus</name>
    <name type="common">Orbweaver spider</name>
    <name type="synonym">Epeira ventricosa</name>
    <dbReference type="NCBI Taxonomy" id="182803"/>
    <lineage>
        <taxon>Eukaryota</taxon>
        <taxon>Metazoa</taxon>
        <taxon>Ecdysozoa</taxon>
        <taxon>Arthropoda</taxon>
        <taxon>Chelicerata</taxon>
        <taxon>Arachnida</taxon>
        <taxon>Araneae</taxon>
        <taxon>Araneomorphae</taxon>
        <taxon>Entelegynae</taxon>
        <taxon>Araneoidea</taxon>
        <taxon>Araneidae</taxon>
        <taxon>Araneus</taxon>
    </lineage>
</organism>
<dbReference type="EMBL" id="BGPR01024280">
    <property type="protein sequence ID" value="GBN92246.1"/>
    <property type="molecule type" value="Genomic_DNA"/>
</dbReference>
<dbReference type="Proteomes" id="UP000499080">
    <property type="component" value="Unassembled WGS sequence"/>
</dbReference>
<proteinExistence type="predicted"/>
<gene>
    <name evidence="2" type="ORF">AVEN_86188_1</name>
</gene>
<evidence type="ECO:0000313" key="2">
    <source>
        <dbReference type="EMBL" id="GBN92246.1"/>
    </source>
</evidence>
<feature type="region of interest" description="Disordered" evidence="1">
    <location>
        <begin position="174"/>
        <end position="196"/>
    </location>
</feature>
<sequence length="196" mass="21844">MRTDLVILNLDQTTTSTVPPPTPNLHATPVRARLTFDVRFLVHQAQKHGGSLLKSGVDPPERVVVFNSIDTGPSHTSLQAKDDSRPNVTLKFPPLLLSVMDFTPSESVFFVRVARPDEFGEEGSFLRIRTMPAVIVVFEGEREFPLSLIEELGRSRILRSLYFNGIRNQRVKAGHSSALHSIRPKTVPPPSIKSKK</sequence>